<keyword evidence="1" id="KW-0521">NADP</keyword>
<comment type="caution">
    <text evidence="4">The sequence shown here is derived from an EMBL/GenBank/DDBJ whole genome shotgun (WGS) entry which is preliminary data.</text>
</comment>
<dbReference type="SUPFAM" id="SSF51735">
    <property type="entry name" value="NAD(P)-binding Rossmann-fold domains"/>
    <property type="match status" value="1"/>
</dbReference>
<dbReference type="GO" id="GO:0070402">
    <property type="term" value="F:NADPH binding"/>
    <property type="evidence" value="ECO:0007669"/>
    <property type="project" value="TreeGrafter"/>
</dbReference>
<dbReference type="SMART" id="SM00829">
    <property type="entry name" value="PKS_ER"/>
    <property type="match status" value="1"/>
</dbReference>
<dbReference type="OrthoDB" id="9780520at2"/>
<dbReference type="Proteomes" id="UP000315303">
    <property type="component" value="Unassembled WGS sequence"/>
</dbReference>
<dbReference type="GO" id="GO:0016651">
    <property type="term" value="F:oxidoreductase activity, acting on NAD(P)H"/>
    <property type="evidence" value="ECO:0007669"/>
    <property type="project" value="TreeGrafter"/>
</dbReference>
<evidence type="ECO:0000256" key="2">
    <source>
        <dbReference type="ARBA" id="ARBA00023002"/>
    </source>
</evidence>
<dbReference type="CDD" id="cd05276">
    <property type="entry name" value="p53_inducible_oxidoreductase"/>
    <property type="match status" value="1"/>
</dbReference>
<feature type="domain" description="Enoyl reductase (ER)" evidence="3">
    <location>
        <begin position="9"/>
        <end position="332"/>
    </location>
</feature>
<dbReference type="InterPro" id="IPR020843">
    <property type="entry name" value="ER"/>
</dbReference>
<dbReference type="Gene3D" id="3.90.180.10">
    <property type="entry name" value="Medium-chain alcohol dehydrogenases, catalytic domain"/>
    <property type="match status" value="1"/>
</dbReference>
<dbReference type="NCBIfam" id="TIGR02824">
    <property type="entry name" value="quinone_pig3"/>
    <property type="match status" value="1"/>
</dbReference>
<organism evidence="4 5">
    <name type="scientific">Litorilituus lipolyticus</name>
    <dbReference type="NCBI Taxonomy" id="2491017"/>
    <lineage>
        <taxon>Bacteria</taxon>
        <taxon>Pseudomonadati</taxon>
        <taxon>Pseudomonadota</taxon>
        <taxon>Gammaproteobacteria</taxon>
        <taxon>Alteromonadales</taxon>
        <taxon>Colwelliaceae</taxon>
        <taxon>Litorilituus</taxon>
    </lineage>
</organism>
<protein>
    <submittedName>
        <fullName evidence="4">NAD(P)H-quinone oxidoreductase</fullName>
    </submittedName>
</protein>
<accession>A0A502KW51</accession>
<evidence type="ECO:0000313" key="5">
    <source>
        <dbReference type="Proteomes" id="UP000315303"/>
    </source>
</evidence>
<keyword evidence="5" id="KW-1185">Reference proteome</keyword>
<name>A0A502KW51_9GAMM</name>
<gene>
    <name evidence="4" type="ORF">EPA86_07745</name>
</gene>
<dbReference type="PANTHER" id="PTHR48106:SF18">
    <property type="entry name" value="QUINONE OXIDOREDUCTASE PIG3"/>
    <property type="match status" value="1"/>
</dbReference>
<dbReference type="InterPro" id="IPR036291">
    <property type="entry name" value="NAD(P)-bd_dom_sf"/>
</dbReference>
<proteinExistence type="predicted"/>
<dbReference type="Pfam" id="PF08240">
    <property type="entry name" value="ADH_N"/>
    <property type="match status" value="1"/>
</dbReference>
<dbReference type="EMBL" id="SAWY01000018">
    <property type="protein sequence ID" value="TPH15852.1"/>
    <property type="molecule type" value="Genomic_DNA"/>
</dbReference>
<dbReference type="AlphaFoldDB" id="A0A502KW51"/>
<dbReference type="InterPro" id="IPR011032">
    <property type="entry name" value="GroES-like_sf"/>
</dbReference>
<dbReference type="InterPro" id="IPR013149">
    <property type="entry name" value="ADH-like_C"/>
</dbReference>
<dbReference type="RefSeq" id="WP_140602862.1">
    <property type="nucleotide sequence ID" value="NZ_SAWY01000018.1"/>
</dbReference>
<dbReference type="Gene3D" id="3.40.50.720">
    <property type="entry name" value="NAD(P)-binding Rossmann-like Domain"/>
    <property type="match status" value="1"/>
</dbReference>
<dbReference type="SUPFAM" id="SSF50129">
    <property type="entry name" value="GroES-like"/>
    <property type="match status" value="1"/>
</dbReference>
<evidence type="ECO:0000256" key="1">
    <source>
        <dbReference type="ARBA" id="ARBA00022857"/>
    </source>
</evidence>
<evidence type="ECO:0000259" key="3">
    <source>
        <dbReference type="SMART" id="SM00829"/>
    </source>
</evidence>
<dbReference type="Pfam" id="PF00107">
    <property type="entry name" value="ADH_zinc_N"/>
    <property type="match status" value="1"/>
</dbReference>
<reference evidence="4 5" key="1">
    <citation type="submission" date="2019-01" db="EMBL/GenBank/DDBJ databases">
        <title>Litorilituus lipolytica sp. nov., isolated from intertidal sand of the Yellow Sea in China.</title>
        <authorList>
            <person name="Liu A."/>
        </authorList>
    </citation>
    <scope>NUCLEOTIDE SEQUENCE [LARGE SCALE GENOMIC DNA]</scope>
    <source>
        <strain evidence="4 5">RZ04</strain>
    </source>
</reference>
<dbReference type="InterPro" id="IPR013154">
    <property type="entry name" value="ADH-like_N"/>
</dbReference>
<dbReference type="InterPro" id="IPR014189">
    <property type="entry name" value="Quinone_OxRdtase_PIG3"/>
</dbReference>
<keyword evidence="2" id="KW-0560">Oxidoreductase</keyword>
<sequence>MKYIAVESDFSLSIKTTVKPTIAPDECLIKVETIGVNRADLLQRHGKYSAPKGESTILGLEVCGTIVACGSLVEQSNFPANSTVFCLVPGGGYAEYVKVKAEHIMLLPNGFSAIEGAALAEVFLTAYQSLFTLANLNSVIHHKKQNQQQCNVLIHAGASGVGTAAIQLAKAIGCFVTVTVGTQKKVDACLNLGADHAINYNSEDFVSYSKAHVNSGYDVIIDMVGGNYLQKNINVCALDGCIVMLAMLGGRYSDPVDFAKLLSKRITIKSSTLRNRSDDYKTELINAFKKDFMTMLSKKQIKPIIDSCLSWQEVEQAHDKLKNNLTMGKVILTVD</sequence>
<evidence type="ECO:0000313" key="4">
    <source>
        <dbReference type="EMBL" id="TPH15852.1"/>
    </source>
</evidence>
<dbReference type="PANTHER" id="PTHR48106">
    <property type="entry name" value="QUINONE OXIDOREDUCTASE PIG3-RELATED"/>
    <property type="match status" value="1"/>
</dbReference>